<proteinExistence type="inferred from homology"/>
<evidence type="ECO:0000313" key="5">
    <source>
        <dbReference type="Proteomes" id="UP000026962"/>
    </source>
</evidence>
<dbReference type="InterPro" id="IPR006041">
    <property type="entry name" value="Pollen_Ole_e1_allergen"/>
</dbReference>
<sequence length="162" mass="18156">MQHDHAAAALLLLLSALASGAGAVALPRPPGFTITGRVYCAGFETKASHSIEGTTVLMKCRHFEMQQLHHKVEATVNEWYKMEDHQEKICEVVLLRSPKPECAKIERFRHRSRIALTDNNGIKQGSLWYANLIAFFRKDQLPNCGDILRSYDLYGGDSENGD</sequence>
<dbReference type="PANTHER" id="PTHR31614:SF28">
    <property type="entry name" value="OS05G0220300 PROTEIN"/>
    <property type="match status" value="1"/>
</dbReference>
<reference evidence="4" key="1">
    <citation type="submission" date="2015-04" db="UniProtKB">
        <authorList>
            <consortium name="EnsemblPlants"/>
        </authorList>
    </citation>
    <scope>IDENTIFICATION</scope>
</reference>
<dbReference type="OMA" id="MANCRVA"/>
<reference evidence="4" key="2">
    <citation type="submission" date="2018-05" db="EMBL/GenBank/DDBJ databases">
        <title>OpunRS2 (Oryza punctata Reference Sequence Version 2).</title>
        <authorList>
            <person name="Zhang J."/>
            <person name="Kudrna D."/>
            <person name="Lee S."/>
            <person name="Talag J."/>
            <person name="Welchert J."/>
            <person name="Wing R.A."/>
        </authorList>
    </citation>
    <scope>NUCLEOTIDE SEQUENCE [LARGE SCALE GENOMIC DNA]</scope>
</reference>
<dbReference type="Proteomes" id="UP000026962">
    <property type="component" value="Chromosome 5"/>
</dbReference>
<keyword evidence="5" id="KW-1185">Reference proteome</keyword>
<keyword evidence="3" id="KW-0732">Signal</keyword>
<feature type="signal peptide" evidence="3">
    <location>
        <begin position="1"/>
        <end position="23"/>
    </location>
</feature>
<organism evidence="4">
    <name type="scientific">Oryza punctata</name>
    <name type="common">Red rice</name>
    <dbReference type="NCBI Taxonomy" id="4537"/>
    <lineage>
        <taxon>Eukaryota</taxon>
        <taxon>Viridiplantae</taxon>
        <taxon>Streptophyta</taxon>
        <taxon>Embryophyta</taxon>
        <taxon>Tracheophyta</taxon>
        <taxon>Spermatophyta</taxon>
        <taxon>Magnoliopsida</taxon>
        <taxon>Liliopsida</taxon>
        <taxon>Poales</taxon>
        <taxon>Poaceae</taxon>
        <taxon>BOP clade</taxon>
        <taxon>Oryzoideae</taxon>
        <taxon>Oryzeae</taxon>
        <taxon>Oryzinae</taxon>
        <taxon>Oryza</taxon>
    </lineage>
</organism>
<evidence type="ECO:0000256" key="3">
    <source>
        <dbReference type="SAM" id="SignalP"/>
    </source>
</evidence>
<dbReference type="Gramene" id="OPUNC05G07020.1">
    <property type="protein sequence ID" value="OPUNC05G07020.1"/>
    <property type="gene ID" value="OPUNC05G07020"/>
</dbReference>
<accession>A0A0E0KZW1</accession>
<dbReference type="HOGENOM" id="CLU_094008_2_1_1"/>
<feature type="chain" id="PRO_5002365891" evidence="3">
    <location>
        <begin position="24"/>
        <end position="162"/>
    </location>
</feature>
<dbReference type="eggNOG" id="ENOG502R3CB">
    <property type="taxonomic scope" value="Eukaryota"/>
</dbReference>
<protein>
    <submittedName>
        <fullName evidence="4">Uncharacterized protein</fullName>
    </submittedName>
</protein>
<name>A0A0E0KZW1_ORYPU</name>
<keyword evidence="2" id="KW-1015">Disulfide bond</keyword>
<evidence type="ECO:0000256" key="2">
    <source>
        <dbReference type="ARBA" id="ARBA00023157"/>
    </source>
</evidence>
<dbReference type="PANTHER" id="PTHR31614">
    <property type="entry name" value="PROTEIN DOWNSTREAM OF FLC-RELATED"/>
    <property type="match status" value="1"/>
</dbReference>
<dbReference type="Pfam" id="PF01190">
    <property type="entry name" value="Pollen_Ole_e_1"/>
    <property type="match status" value="1"/>
</dbReference>
<evidence type="ECO:0000313" key="4">
    <source>
        <dbReference type="EnsemblPlants" id="OPUNC05G07020.1"/>
    </source>
</evidence>
<dbReference type="EnsemblPlants" id="OPUNC05G07020.1">
    <property type="protein sequence ID" value="OPUNC05G07020.1"/>
    <property type="gene ID" value="OPUNC05G07020"/>
</dbReference>
<evidence type="ECO:0000256" key="1">
    <source>
        <dbReference type="ARBA" id="ARBA00010049"/>
    </source>
</evidence>
<comment type="similarity">
    <text evidence="1">Belongs to the Ole e I family.</text>
</comment>
<dbReference type="AlphaFoldDB" id="A0A0E0KZW1"/>